<reference evidence="2" key="1">
    <citation type="journal article" date="2019" name="Int. J. Syst. Evol. Microbiol.">
        <title>The Global Catalogue of Microorganisms (GCM) 10K type strain sequencing project: providing services to taxonomists for standard genome sequencing and annotation.</title>
        <authorList>
            <consortium name="The Broad Institute Genomics Platform"/>
            <consortium name="The Broad Institute Genome Sequencing Center for Infectious Disease"/>
            <person name="Wu L."/>
            <person name="Ma J."/>
        </authorList>
    </citation>
    <scope>NUCLEOTIDE SEQUENCE [LARGE SCALE GENOMIC DNA]</scope>
    <source>
        <strain evidence="2">CGMCC 4.7241</strain>
    </source>
</reference>
<comment type="caution">
    <text evidence="1">The sequence shown here is derived from an EMBL/GenBank/DDBJ whole genome shotgun (WGS) entry which is preliminary data.</text>
</comment>
<name>A0ABV7YPC5_9ACTN</name>
<accession>A0ABV7YPC5</accession>
<gene>
    <name evidence="1" type="ORF">ACFOUW_38330</name>
</gene>
<proteinExistence type="predicted"/>
<dbReference type="EMBL" id="JBHRZH010000056">
    <property type="protein sequence ID" value="MFC3766738.1"/>
    <property type="molecule type" value="Genomic_DNA"/>
</dbReference>
<evidence type="ECO:0000313" key="1">
    <source>
        <dbReference type="EMBL" id="MFC3766738.1"/>
    </source>
</evidence>
<organism evidence="1 2">
    <name type="scientific">Tenggerimyces flavus</name>
    <dbReference type="NCBI Taxonomy" id="1708749"/>
    <lineage>
        <taxon>Bacteria</taxon>
        <taxon>Bacillati</taxon>
        <taxon>Actinomycetota</taxon>
        <taxon>Actinomycetes</taxon>
        <taxon>Propionibacteriales</taxon>
        <taxon>Nocardioidaceae</taxon>
        <taxon>Tenggerimyces</taxon>
    </lineage>
</organism>
<evidence type="ECO:0000313" key="2">
    <source>
        <dbReference type="Proteomes" id="UP001595699"/>
    </source>
</evidence>
<dbReference type="Proteomes" id="UP001595699">
    <property type="component" value="Unassembled WGS sequence"/>
</dbReference>
<dbReference type="RefSeq" id="WP_205118365.1">
    <property type="nucleotide sequence ID" value="NZ_JAFBCM010000001.1"/>
</dbReference>
<sequence>MTALPGTDPGPIGRVYDGMAVMDAAHESVGTVDQVKMGDPGAATEQGQTNQKPSLFARDLYAAADQIGHVDSGTVHLSVVKHELVTAR</sequence>
<protein>
    <submittedName>
        <fullName evidence="1">DUF2171 domain-containing protein</fullName>
    </submittedName>
</protein>
<keyword evidence="2" id="KW-1185">Reference proteome</keyword>